<feature type="compositionally biased region" description="Basic and acidic residues" evidence="1">
    <location>
        <begin position="75"/>
        <end position="87"/>
    </location>
</feature>
<proteinExistence type="predicted"/>
<evidence type="ECO:0000313" key="2">
    <source>
        <dbReference type="EMBL" id="MDW9253443.1"/>
    </source>
</evidence>
<evidence type="ECO:0000256" key="1">
    <source>
        <dbReference type="SAM" id="MobiDB-lite"/>
    </source>
</evidence>
<dbReference type="Proteomes" id="UP001272137">
    <property type="component" value="Unassembled WGS sequence"/>
</dbReference>
<feature type="region of interest" description="Disordered" evidence="1">
    <location>
        <begin position="75"/>
        <end position="105"/>
    </location>
</feature>
<reference evidence="2" key="1">
    <citation type="submission" date="2018-08" db="EMBL/GenBank/DDBJ databases">
        <title>Identification of Burkholderia cepacia strains that express a Burkholderia pseudomallei-like capsular polysaccharide.</title>
        <authorList>
            <person name="Burtnick M.N."/>
            <person name="Vongsouvath M."/>
            <person name="Newton P."/>
            <person name="Wuthiekanun V."/>
            <person name="Limmathurotsakul D."/>
            <person name="Brett P.J."/>
            <person name="Chantratita N."/>
            <person name="Dance D.A."/>
        </authorList>
    </citation>
    <scope>NUCLEOTIDE SEQUENCE</scope>
    <source>
        <strain evidence="2">SBXCC001</strain>
    </source>
</reference>
<organism evidence="2 3">
    <name type="scientific">Burkholderia thailandensis</name>
    <dbReference type="NCBI Taxonomy" id="57975"/>
    <lineage>
        <taxon>Bacteria</taxon>
        <taxon>Pseudomonadati</taxon>
        <taxon>Pseudomonadota</taxon>
        <taxon>Betaproteobacteria</taxon>
        <taxon>Burkholderiales</taxon>
        <taxon>Burkholderiaceae</taxon>
        <taxon>Burkholderia</taxon>
        <taxon>pseudomallei group</taxon>
    </lineage>
</organism>
<dbReference type="AlphaFoldDB" id="A0AAW9CWM2"/>
<dbReference type="EMBL" id="QXCT01000001">
    <property type="protein sequence ID" value="MDW9253443.1"/>
    <property type="molecule type" value="Genomic_DNA"/>
</dbReference>
<sequence length="188" mass="20382">MVCLVALLPGEGGRHALLLPRRIRDEAPLAAAFPPQAQLLEHDLAALQRRREIDVRMQPVGHVLRIRELDRHDVRPAAPRDRAERRAQPARVVGEAPRGGLAPDEGGRLSPHIVEAAFVDLLQHVLGALRHRISGDGLVCAWASAPAAGSAPAAAHRVTNLFRRPPGRGRGTRRARPAYRYSAAIASV</sequence>
<comment type="caution">
    <text evidence="2">The sequence shown here is derived from an EMBL/GenBank/DDBJ whole genome shotgun (WGS) entry which is preliminary data.</text>
</comment>
<accession>A0AAW9CWM2</accession>
<name>A0AAW9CWM2_BURTH</name>
<gene>
    <name evidence="2" type="ORF">C7S16_6963</name>
</gene>
<evidence type="ECO:0000313" key="3">
    <source>
        <dbReference type="Proteomes" id="UP001272137"/>
    </source>
</evidence>
<protein>
    <submittedName>
        <fullName evidence="2">Uncharacterized protein</fullName>
    </submittedName>
</protein>